<feature type="signal peptide" evidence="1">
    <location>
        <begin position="1"/>
        <end position="22"/>
    </location>
</feature>
<dbReference type="KEGG" id="sari:H5J25_12345"/>
<organism evidence="2 3">
    <name type="scientific">Sphingomonas aliaeris</name>
    <dbReference type="NCBI Taxonomy" id="2759526"/>
    <lineage>
        <taxon>Bacteria</taxon>
        <taxon>Pseudomonadati</taxon>
        <taxon>Pseudomonadota</taxon>
        <taxon>Alphaproteobacteria</taxon>
        <taxon>Sphingomonadales</taxon>
        <taxon>Sphingomonadaceae</taxon>
        <taxon>Sphingomonas</taxon>
    </lineage>
</organism>
<sequence length="117" mass="12723">MRTFAATLVVLGAMALPATALAQDHTGYRQIATGDYARAERSLASQLKAYPERPELMLNLAAVYRHTDRQQQARAAYEAVLAQPNVLMDLSGEKTAWSHNLARAGLGKLVGVQLSSR</sequence>
<evidence type="ECO:0000313" key="2">
    <source>
        <dbReference type="EMBL" id="QQV76283.1"/>
    </source>
</evidence>
<dbReference type="RefSeq" id="WP_202091432.1">
    <property type="nucleotide sequence ID" value="NZ_CP061035.1"/>
</dbReference>
<reference evidence="3" key="1">
    <citation type="submission" date="2020-09" db="EMBL/GenBank/DDBJ databases">
        <title>Sphingomonas sp., a new species isolated from pork steak.</title>
        <authorList>
            <person name="Heidler von Heilborn D."/>
        </authorList>
    </citation>
    <scope>NUCLEOTIDE SEQUENCE [LARGE SCALE GENOMIC DNA]</scope>
</reference>
<dbReference type="InterPro" id="IPR011990">
    <property type="entry name" value="TPR-like_helical_dom_sf"/>
</dbReference>
<gene>
    <name evidence="2" type="ORF">H5J25_12345</name>
</gene>
<dbReference type="Proteomes" id="UP000595894">
    <property type="component" value="Chromosome"/>
</dbReference>
<name>A0A974NT18_9SPHN</name>
<dbReference type="SUPFAM" id="SSF48452">
    <property type="entry name" value="TPR-like"/>
    <property type="match status" value="1"/>
</dbReference>
<dbReference type="AlphaFoldDB" id="A0A974NT18"/>
<evidence type="ECO:0000256" key="1">
    <source>
        <dbReference type="SAM" id="SignalP"/>
    </source>
</evidence>
<keyword evidence="1" id="KW-0732">Signal</keyword>
<accession>A0A974NT18</accession>
<proteinExistence type="predicted"/>
<dbReference type="EMBL" id="CP061035">
    <property type="protein sequence ID" value="QQV76283.1"/>
    <property type="molecule type" value="Genomic_DNA"/>
</dbReference>
<protein>
    <submittedName>
        <fullName evidence="2">Tetratricopeptide repeat protein</fullName>
    </submittedName>
</protein>
<feature type="chain" id="PRO_5037294393" evidence="1">
    <location>
        <begin position="23"/>
        <end position="117"/>
    </location>
</feature>
<dbReference type="Gene3D" id="1.25.40.10">
    <property type="entry name" value="Tetratricopeptide repeat domain"/>
    <property type="match status" value="1"/>
</dbReference>
<keyword evidence="3" id="KW-1185">Reference proteome</keyword>
<evidence type="ECO:0000313" key="3">
    <source>
        <dbReference type="Proteomes" id="UP000595894"/>
    </source>
</evidence>
<dbReference type="Pfam" id="PF14559">
    <property type="entry name" value="TPR_19"/>
    <property type="match status" value="1"/>
</dbReference>